<proteinExistence type="predicted"/>
<reference evidence="1" key="1">
    <citation type="submission" date="2022-11" db="EMBL/GenBank/DDBJ databases">
        <title>Centuries of genome instability and evolution in soft-shell clam transmissible cancer (bioRxiv).</title>
        <authorList>
            <person name="Hart S.F.M."/>
            <person name="Yonemitsu M.A."/>
            <person name="Giersch R.M."/>
            <person name="Beal B.F."/>
            <person name="Arriagada G."/>
            <person name="Davis B.W."/>
            <person name="Ostrander E.A."/>
            <person name="Goff S.P."/>
            <person name="Metzger M.J."/>
        </authorList>
    </citation>
    <scope>NUCLEOTIDE SEQUENCE</scope>
    <source>
        <strain evidence="1">MELC-2E11</strain>
        <tissue evidence="1">Siphon/mantle</tissue>
    </source>
</reference>
<keyword evidence="2" id="KW-1185">Reference proteome</keyword>
<evidence type="ECO:0000313" key="1">
    <source>
        <dbReference type="EMBL" id="WAR07336.1"/>
    </source>
</evidence>
<name>A0ABY7EEY8_MYAAR</name>
<protein>
    <submittedName>
        <fullName evidence="1">Uncharacterized protein</fullName>
    </submittedName>
</protein>
<evidence type="ECO:0000313" key="2">
    <source>
        <dbReference type="Proteomes" id="UP001164746"/>
    </source>
</evidence>
<gene>
    <name evidence="1" type="ORF">MAR_017294</name>
</gene>
<organism evidence="1 2">
    <name type="scientific">Mya arenaria</name>
    <name type="common">Soft-shell clam</name>
    <dbReference type="NCBI Taxonomy" id="6604"/>
    <lineage>
        <taxon>Eukaryota</taxon>
        <taxon>Metazoa</taxon>
        <taxon>Spiralia</taxon>
        <taxon>Lophotrochozoa</taxon>
        <taxon>Mollusca</taxon>
        <taxon>Bivalvia</taxon>
        <taxon>Autobranchia</taxon>
        <taxon>Heteroconchia</taxon>
        <taxon>Euheterodonta</taxon>
        <taxon>Imparidentia</taxon>
        <taxon>Neoheterodontei</taxon>
        <taxon>Myida</taxon>
        <taxon>Myoidea</taxon>
        <taxon>Myidae</taxon>
        <taxon>Mya</taxon>
    </lineage>
</organism>
<dbReference type="Proteomes" id="UP001164746">
    <property type="component" value="Chromosome 6"/>
</dbReference>
<accession>A0ABY7EEY8</accession>
<sequence length="62" mass="6585">MGMDGMEEQGFNSIQEGAGIVEQGFNSIKGGASKANRGFNYTKKEAGMLRADSAPSREGQGW</sequence>
<dbReference type="EMBL" id="CP111017">
    <property type="protein sequence ID" value="WAR07336.1"/>
    <property type="molecule type" value="Genomic_DNA"/>
</dbReference>